<evidence type="ECO:0000256" key="3">
    <source>
        <dbReference type="ARBA" id="ARBA00022475"/>
    </source>
</evidence>
<evidence type="ECO:0000256" key="1">
    <source>
        <dbReference type="ARBA" id="ARBA00004651"/>
    </source>
</evidence>
<dbReference type="PROSITE" id="PS50850">
    <property type="entry name" value="MFS"/>
    <property type="match status" value="1"/>
</dbReference>
<feature type="transmembrane region" description="Helical" evidence="8">
    <location>
        <begin position="352"/>
        <end position="376"/>
    </location>
</feature>
<dbReference type="Proteomes" id="UP000623461">
    <property type="component" value="Unassembled WGS sequence"/>
</dbReference>
<evidence type="ECO:0000256" key="2">
    <source>
        <dbReference type="ARBA" id="ARBA00022448"/>
    </source>
</evidence>
<feature type="compositionally biased region" description="Basic and acidic residues" evidence="7">
    <location>
        <begin position="480"/>
        <end position="499"/>
    </location>
</feature>
<feature type="transmembrane region" description="Helical" evidence="8">
    <location>
        <begin position="320"/>
        <end position="340"/>
    </location>
</feature>
<accession>A0ABQ2HR36</accession>
<dbReference type="InterPro" id="IPR050171">
    <property type="entry name" value="MFS_Transporters"/>
</dbReference>
<organism evidence="10 11">
    <name type="scientific">Terrabacter tumescens</name>
    <dbReference type="NCBI Taxonomy" id="60443"/>
    <lineage>
        <taxon>Bacteria</taxon>
        <taxon>Bacillati</taxon>
        <taxon>Actinomycetota</taxon>
        <taxon>Actinomycetes</taxon>
        <taxon>Micrococcales</taxon>
        <taxon>Intrasporangiaceae</taxon>
        <taxon>Terrabacter</taxon>
    </lineage>
</organism>
<feature type="transmembrane region" description="Helical" evidence="8">
    <location>
        <begin position="21"/>
        <end position="47"/>
    </location>
</feature>
<feature type="transmembrane region" description="Helical" evidence="8">
    <location>
        <begin position="234"/>
        <end position="256"/>
    </location>
</feature>
<feature type="transmembrane region" description="Helical" evidence="8">
    <location>
        <begin position="388"/>
        <end position="410"/>
    </location>
</feature>
<feature type="compositionally biased region" description="Low complexity" evidence="7">
    <location>
        <begin position="449"/>
        <end position="478"/>
    </location>
</feature>
<feature type="region of interest" description="Disordered" evidence="7">
    <location>
        <begin position="414"/>
        <end position="499"/>
    </location>
</feature>
<protein>
    <recommendedName>
        <fullName evidence="9">Major facilitator superfamily (MFS) profile domain-containing protein</fullName>
    </recommendedName>
</protein>
<dbReference type="InterPro" id="IPR011701">
    <property type="entry name" value="MFS"/>
</dbReference>
<keyword evidence="3" id="KW-1003">Cell membrane</keyword>
<comment type="subcellular location">
    <subcellularLocation>
        <location evidence="1">Cell membrane</location>
        <topology evidence="1">Multi-pass membrane protein</topology>
    </subcellularLocation>
</comment>
<dbReference type="InterPro" id="IPR036259">
    <property type="entry name" value="MFS_trans_sf"/>
</dbReference>
<keyword evidence="5 8" id="KW-1133">Transmembrane helix</keyword>
<evidence type="ECO:0000256" key="6">
    <source>
        <dbReference type="ARBA" id="ARBA00023136"/>
    </source>
</evidence>
<evidence type="ECO:0000256" key="8">
    <source>
        <dbReference type="SAM" id="Phobius"/>
    </source>
</evidence>
<dbReference type="InterPro" id="IPR020846">
    <property type="entry name" value="MFS_dom"/>
</dbReference>
<dbReference type="PANTHER" id="PTHR23517:SF3">
    <property type="entry name" value="INTEGRAL MEMBRANE TRANSPORT PROTEIN"/>
    <property type="match status" value="1"/>
</dbReference>
<feature type="transmembrane region" description="Helical" evidence="8">
    <location>
        <begin position="175"/>
        <end position="197"/>
    </location>
</feature>
<evidence type="ECO:0000256" key="5">
    <source>
        <dbReference type="ARBA" id="ARBA00022989"/>
    </source>
</evidence>
<keyword evidence="11" id="KW-1185">Reference proteome</keyword>
<feature type="transmembrane region" description="Helical" evidence="8">
    <location>
        <begin position="147"/>
        <end position="169"/>
    </location>
</feature>
<reference evidence="11" key="1">
    <citation type="journal article" date="2019" name="Int. J. Syst. Evol. Microbiol.">
        <title>The Global Catalogue of Microorganisms (GCM) 10K type strain sequencing project: providing services to taxonomists for standard genome sequencing and annotation.</title>
        <authorList>
            <consortium name="The Broad Institute Genomics Platform"/>
            <consortium name="The Broad Institute Genome Sequencing Center for Infectious Disease"/>
            <person name="Wu L."/>
            <person name="Ma J."/>
        </authorList>
    </citation>
    <scope>NUCLEOTIDE SEQUENCE [LARGE SCALE GENOMIC DNA]</scope>
    <source>
        <strain evidence="11">JCM 1365</strain>
    </source>
</reference>
<dbReference type="SUPFAM" id="SSF103473">
    <property type="entry name" value="MFS general substrate transporter"/>
    <property type="match status" value="1"/>
</dbReference>
<evidence type="ECO:0000256" key="4">
    <source>
        <dbReference type="ARBA" id="ARBA00022692"/>
    </source>
</evidence>
<evidence type="ECO:0000313" key="10">
    <source>
        <dbReference type="EMBL" id="GGM87599.1"/>
    </source>
</evidence>
<gene>
    <name evidence="10" type="ORF">GCM10009721_10660</name>
</gene>
<feature type="transmembrane region" description="Helical" evidence="8">
    <location>
        <begin position="296"/>
        <end position="314"/>
    </location>
</feature>
<dbReference type="EMBL" id="BMNZ01000002">
    <property type="protein sequence ID" value="GGM87599.1"/>
    <property type="molecule type" value="Genomic_DNA"/>
</dbReference>
<dbReference type="PANTHER" id="PTHR23517">
    <property type="entry name" value="RESISTANCE PROTEIN MDTM, PUTATIVE-RELATED-RELATED"/>
    <property type="match status" value="1"/>
</dbReference>
<evidence type="ECO:0000313" key="11">
    <source>
        <dbReference type="Proteomes" id="UP000623461"/>
    </source>
</evidence>
<feature type="domain" description="Major facilitator superfamily (MFS) profile" evidence="9">
    <location>
        <begin position="22"/>
        <end position="408"/>
    </location>
</feature>
<evidence type="ECO:0000256" key="7">
    <source>
        <dbReference type="SAM" id="MobiDB-lite"/>
    </source>
</evidence>
<keyword evidence="6 8" id="KW-0472">Membrane</keyword>
<feature type="transmembrane region" description="Helical" evidence="8">
    <location>
        <begin position="268"/>
        <end position="287"/>
    </location>
</feature>
<evidence type="ECO:0000259" key="9">
    <source>
        <dbReference type="PROSITE" id="PS50850"/>
    </source>
</evidence>
<keyword evidence="2" id="KW-0813">Transport</keyword>
<sequence>MSATPRALHARRPCRRPSLPARLWVLIAARCVNRLGGFSMAFLGVLLVRELGAGPGETALALTCFGVATIPSRLLGGHLADGWGHRSTMVLGLLGCAVAQLVVAAAPTVTWTLVGAMLLGLAYEIVEPPTQALVSDLVPARDRAFAYSALGASLAVAGVLAGLVAAAVSGFGLRWLFVVDAVTCVTAALLVATRIPAGTAGAKATRRTDDSPASPTSSRARWVGALTDPRLRQVVAFGTVVATVTMLVVLGVPLLVEQRGLTPATTGWILAAGAAASVPGAWIAAALRRRADERGVLLLGEVVAAAGLGTIALATHPLGLTAGLIAFDIGSLLVIATTMARAGTLAPDHARGTYLAVLGLTWGLATSVAPVVLTTLGTAYGPGAPFRAAALVLLASAVLRALTAGHVWTLPSREGRVPRRARVSSVHRPAADRRRRGPHGPQPPHDPALRGGRAAARAAAQPRRLPPLLRAGRRAPAAHQADEAARLHARADARPHRHP</sequence>
<keyword evidence="4 8" id="KW-0812">Transmembrane</keyword>
<name>A0ABQ2HR36_9MICO</name>
<proteinExistence type="predicted"/>
<feature type="transmembrane region" description="Helical" evidence="8">
    <location>
        <begin position="109"/>
        <end position="126"/>
    </location>
</feature>
<dbReference type="Gene3D" id="1.20.1250.20">
    <property type="entry name" value="MFS general substrate transporter like domains"/>
    <property type="match status" value="1"/>
</dbReference>
<comment type="caution">
    <text evidence="10">The sequence shown here is derived from an EMBL/GenBank/DDBJ whole genome shotgun (WGS) entry which is preliminary data.</text>
</comment>
<dbReference type="Pfam" id="PF07690">
    <property type="entry name" value="MFS_1"/>
    <property type="match status" value="1"/>
</dbReference>